<comment type="caution">
    <text evidence="2">The sequence shown here is derived from an EMBL/GenBank/DDBJ whole genome shotgun (WGS) entry which is preliminary data.</text>
</comment>
<organism evidence="2">
    <name type="scientific">mine drainage metagenome</name>
    <dbReference type="NCBI Taxonomy" id="410659"/>
    <lineage>
        <taxon>unclassified sequences</taxon>
        <taxon>metagenomes</taxon>
        <taxon>ecological metagenomes</taxon>
    </lineage>
</organism>
<name>E6PVV6_9ZZZZ</name>
<feature type="transmembrane region" description="Helical" evidence="1">
    <location>
        <begin position="7"/>
        <end position="25"/>
    </location>
</feature>
<dbReference type="InterPro" id="IPR018729">
    <property type="entry name" value="DUF2269_transmembrane"/>
</dbReference>
<sequence length="173" mass="18648">MKKTAKLLHLIGLVMFLGGILPSIVMNSVVGASTDAVLIDHQRLFVSAITWALTIPGMWVLIVAGGLTALAGKYRLVEHRWLIAKLVLAALILLNGTFILAPLVSQVTSIAEQSAAQGQLLPTYMPLKAQEDLYGIANFLMLVVAFLLAIYKPSFRRTQQGAQADRQATPASP</sequence>
<dbReference type="AlphaFoldDB" id="E6PVV6"/>
<feature type="transmembrane region" description="Helical" evidence="1">
    <location>
        <begin position="133"/>
        <end position="151"/>
    </location>
</feature>
<evidence type="ECO:0008006" key="3">
    <source>
        <dbReference type="Google" id="ProtNLM"/>
    </source>
</evidence>
<reference evidence="2" key="1">
    <citation type="submission" date="2009-10" db="EMBL/GenBank/DDBJ databases">
        <title>Diversity of trophic interactions inside an arsenic-rich microbial ecosystem.</title>
        <authorList>
            <person name="Bertin P.N."/>
            <person name="Heinrich-Salmeron A."/>
            <person name="Pelletier E."/>
            <person name="Goulhen-Chollet F."/>
            <person name="Arsene-Ploetze F."/>
            <person name="Gallien S."/>
            <person name="Calteau A."/>
            <person name="Vallenet D."/>
            <person name="Casiot C."/>
            <person name="Chane-Woon-Ming B."/>
            <person name="Giloteaux L."/>
            <person name="Barakat M."/>
            <person name="Bonnefoy V."/>
            <person name="Bruneel O."/>
            <person name="Chandler M."/>
            <person name="Cleiss J."/>
            <person name="Duran R."/>
            <person name="Elbaz-Poulichet F."/>
            <person name="Fonknechten N."/>
            <person name="Lauga B."/>
            <person name="Mornico D."/>
            <person name="Ortet P."/>
            <person name="Schaeffer C."/>
            <person name="Siguier P."/>
            <person name="Alexander Thil Smith A."/>
            <person name="Van Dorsselaer A."/>
            <person name="Weissenbach J."/>
            <person name="Medigue C."/>
            <person name="Le Paslier D."/>
        </authorList>
    </citation>
    <scope>NUCLEOTIDE SEQUENCE</scope>
</reference>
<evidence type="ECO:0000256" key="1">
    <source>
        <dbReference type="SAM" id="Phobius"/>
    </source>
</evidence>
<gene>
    <name evidence="2" type="ORF">CARN2_0237</name>
</gene>
<evidence type="ECO:0000313" key="2">
    <source>
        <dbReference type="EMBL" id="CBH99063.1"/>
    </source>
</evidence>
<keyword evidence="1" id="KW-0812">Transmembrane</keyword>
<keyword evidence="1" id="KW-1133">Transmembrane helix</keyword>
<dbReference type="Pfam" id="PF10027">
    <property type="entry name" value="DUF2269"/>
    <property type="match status" value="1"/>
</dbReference>
<accession>E6PVV6</accession>
<dbReference type="EMBL" id="CABM01000065">
    <property type="protein sequence ID" value="CBH99063.1"/>
    <property type="molecule type" value="Genomic_DNA"/>
</dbReference>
<feature type="transmembrane region" description="Helical" evidence="1">
    <location>
        <begin position="82"/>
        <end position="104"/>
    </location>
</feature>
<protein>
    <recommendedName>
        <fullName evidence="3">DUF2269 domain-containing protein</fullName>
    </recommendedName>
</protein>
<proteinExistence type="predicted"/>
<keyword evidence="1" id="KW-0472">Membrane</keyword>
<feature type="transmembrane region" description="Helical" evidence="1">
    <location>
        <begin position="45"/>
        <end position="70"/>
    </location>
</feature>